<dbReference type="InterPro" id="IPR036259">
    <property type="entry name" value="MFS_trans_sf"/>
</dbReference>
<keyword evidence="6" id="KW-1185">Reference proteome</keyword>
<keyword evidence="1 4" id="KW-0812">Transmembrane</keyword>
<feature type="transmembrane region" description="Helical" evidence="4">
    <location>
        <begin position="424"/>
        <end position="443"/>
    </location>
</feature>
<dbReference type="SUPFAM" id="SSF103473">
    <property type="entry name" value="MFS general substrate transporter"/>
    <property type="match status" value="1"/>
</dbReference>
<dbReference type="Proteomes" id="UP000320386">
    <property type="component" value="Chromosome"/>
</dbReference>
<dbReference type="Gene3D" id="1.20.1250.20">
    <property type="entry name" value="MFS general substrate transporter like domains"/>
    <property type="match status" value="1"/>
</dbReference>
<gene>
    <name evidence="5" type="ORF">Pan265_28780</name>
</gene>
<feature type="transmembrane region" description="Helical" evidence="4">
    <location>
        <begin position="111"/>
        <end position="133"/>
    </location>
</feature>
<feature type="transmembrane region" description="Helical" evidence="4">
    <location>
        <begin position="349"/>
        <end position="368"/>
    </location>
</feature>
<evidence type="ECO:0000313" key="6">
    <source>
        <dbReference type="Proteomes" id="UP000320386"/>
    </source>
</evidence>
<keyword evidence="3 4" id="KW-0472">Membrane</keyword>
<proteinExistence type="predicted"/>
<feature type="transmembrane region" description="Helical" evidence="4">
    <location>
        <begin position="25"/>
        <end position="47"/>
    </location>
</feature>
<dbReference type="InterPro" id="IPR011701">
    <property type="entry name" value="MFS"/>
</dbReference>
<accession>A0A518C1A8</accession>
<feature type="transmembrane region" description="Helical" evidence="4">
    <location>
        <begin position="154"/>
        <end position="173"/>
    </location>
</feature>
<sequence length="456" mass="49430">MLEYIAGFRPSAQPLMTRPTYERELWTAMAMPIAVSMVEGGVVGILAKKAFDVSPIVFAAIQAAPMFANVTSLGWAMLARGRPKVPFITGMMVVVLLCVAGIALLPTGGVLGSWLLALLVIASRCLLAGVVTLRSVVWRNNYPRHVRAQITGRLSLVVSLVVAVAPVVGYGFLDRGPENFRILYPVAALLAVVGVVSFSRVRLRQEASLLAYENRSDVEPVPKGETGAVYEYEALPRDTFWSVLRKDGAFRTYMFWQFIAGMSMMSGETVVVYVIAEQTAGWSYEYLLSVLLSTSVPMLVAVALMPTWARYLDRVHIAKFRTRQGWFWALAQGLNLMGALLGSLSLIGLARAVIGMVRAGGMLAWNLGHNDFADRRLVSIYMGIHVTLTGVRGAIAPFLGILLYAGWSERDLGGGVVLPGFEGLGSWFFAVSLGLAVLAWAGFARMAREAESVAGS</sequence>
<dbReference type="EMBL" id="CP036280">
    <property type="protein sequence ID" value="QDU73000.1"/>
    <property type="molecule type" value="Genomic_DNA"/>
</dbReference>
<feature type="transmembrane region" description="Helical" evidence="4">
    <location>
        <begin position="325"/>
        <end position="343"/>
    </location>
</feature>
<feature type="transmembrane region" description="Helical" evidence="4">
    <location>
        <begin position="255"/>
        <end position="276"/>
    </location>
</feature>
<dbReference type="GO" id="GO:0022857">
    <property type="term" value="F:transmembrane transporter activity"/>
    <property type="evidence" value="ECO:0007669"/>
    <property type="project" value="InterPro"/>
</dbReference>
<feature type="transmembrane region" description="Helical" evidence="4">
    <location>
        <begin position="53"/>
        <end position="78"/>
    </location>
</feature>
<feature type="transmembrane region" description="Helical" evidence="4">
    <location>
        <begin position="179"/>
        <end position="198"/>
    </location>
</feature>
<feature type="transmembrane region" description="Helical" evidence="4">
    <location>
        <begin position="380"/>
        <end position="404"/>
    </location>
</feature>
<protein>
    <submittedName>
        <fullName evidence="5">Major Facilitator Superfamily protein</fullName>
    </submittedName>
</protein>
<feature type="transmembrane region" description="Helical" evidence="4">
    <location>
        <begin position="85"/>
        <end position="105"/>
    </location>
</feature>
<dbReference type="OrthoDB" id="5800571at2"/>
<organism evidence="5 6">
    <name type="scientific">Mucisphaera calidilacus</name>
    <dbReference type="NCBI Taxonomy" id="2527982"/>
    <lineage>
        <taxon>Bacteria</taxon>
        <taxon>Pseudomonadati</taxon>
        <taxon>Planctomycetota</taxon>
        <taxon>Phycisphaerae</taxon>
        <taxon>Phycisphaerales</taxon>
        <taxon>Phycisphaeraceae</taxon>
        <taxon>Mucisphaera</taxon>
    </lineage>
</organism>
<dbReference type="Pfam" id="PF07690">
    <property type="entry name" value="MFS_1"/>
    <property type="match status" value="1"/>
</dbReference>
<evidence type="ECO:0000256" key="4">
    <source>
        <dbReference type="SAM" id="Phobius"/>
    </source>
</evidence>
<dbReference type="RefSeq" id="WP_145447141.1">
    <property type="nucleotide sequence ID" value="NZ_CP036280.1"/>
</dbReference>
<dbReference type="AlphaFoldDB" id="A0A518C1A8"/>
<feature type="transmembrane region" description="Helical" evidence="4">
    <location>
        <begin position="282"/>
        <end position="304"/>
    </location>
</feature>
<evidence type="ECO:0000256" key="2">
    <source>
        <dbReference type="ARBA" id="ARBA00022989"/>
    </source>
</evidence>
<evidence type="ECO:0000256" key="1">
    <source>
        <dbReference type="ARBA" id="ARBA00022692"/>
    </source>
</evidence>
<dbReference type="KEGG" id="mcad:Pan265_28780"/>
<reference evidence="5 6" key="1">
    <citation type="submission" date="2019-02" db="EMBL/GenBank/DDBJ databases">
        <title>Deep-cultivation of Planctomycetes and their phenomic and genomic characterization uncovers novel biology.</title>
        <authorList>
            <person name="Wiegand S."/>
            <person name="Jogler M."/>
            <person name="Boedeker C."/>
            <person name="Pinto D."/>
            <person name="Vollmers J."/>
            <person name="Rivas-Marin E."/>
            <person name="Kohn T."/>
            <person name="Peeters S.H."/>
            <person name="Heuer A."/>
            <person name="Rast P."/>
            <person name="Oberbeckmann S."/>
            <person name="Bunk B."/>
            <person name="Jeske O."/>
            <person name="Meyerdierks A."/>
            <person name="Storesund J.E."/>
            <person name="Kallscheuer N."/>
            <person name="Luecker S."/>
            <person name="Lage O.M."/>
            <person name="Pohl T."/>
            <person name="Merkel B.J."/>
            <person name="Hornburger P."/>
            <person name="Mueller R.-W."/>
            <person name="Bruemmer F."/>
            <person name="Labrenz M."/>
            <person name="Spormann A.M."/>
            <person name="Op den Camp H."/>
            <person name="Overmann J."/>
            <person name="Amann R."/>
            <person name="Jetten M.S.M."/>
            <person name="Mascher T."/>
            <person name="Medema M.H."/>
            <person name="Devos D.P."/>
            <person name="Kaster A.-K."/>
            <person name="Ovreas L."/>
            <person name="Rohde M."/>
            <person name="Galperin M.Y."/>
            <person name="Jogler C."/>
        </authorList>
    </citation>
    <scope>NUCLEOTIDE SEQUENCE [LARGE SCALE GENOMIC DNA]</scope>
    <source>
        <strain evidence="5 6">Pan265</strain>
    </source>
</reference>
<evidence type="ECO:0000256" key="3">
    <source>
        <dbReference type="ARBA" id="ARBA00023136"/>
    </source>
</evidence>
<name>A0A518C1A8_9BACT</name>
<evidence type="ECO:0000313" key="5">
    <source>
        <dbReference type="EMBL" id="QDU73000.1"/>
    </source>
</evidence>
<keyword evidence="2 4" id="KW-1133">Transmembrane helix</keyword>